<protein>
    <submittedName>
        <fullName evidence="2">DUF2384 domain-containing protein</fullName>
    </submittedName>
</protein>
<comment type="caution">
    <text evidence="2">The sequence shown here is derived from an EMBL/GenBank/DDBJ whole genome shotgun (WGS) entry which is preliminary data.</text>
</comment>
<dbReference type="Pfam" id="PF23125">
    <property type="entry name" value="Xre-MbcA-ParS_M"/>
    <property type="match status" value="1"/>
</dbReference>
<dbReference type="InterPro" id="IPR056312">
    <property type="entry name" value="Xre-MbcA-ParS_M"/>
</dbReference>
<dbReference type="AlphaFoldDB" id="A0A643EUA7"/>
<organism evidence="2">
    <name type="scientific">Brucella pituitosa</name>
    <dbReference type="NCBI Taxonomy" id="571256"/>
    <lineage>
        <taxon>Bacteria</taxon>
        <taxon>Pseudomonadati</taxon>
        <taxon>Pseudomonadota</taxon>
        <taxon>Alphaproteobacteria</taxon>
        <taxon>Hyphomicrobiales</taxon>
        <taxon>Brucellaceae</taxon>
        <taxon>Brucella/Ochrobactrum group</taxon>
        <taxon>Brucella</taxon>
    </lineage>
</organism>
<reference evidence="2" key="1">
    <citation type="submission" date="2019-09" db="EMBL/GenBank/DDBJ databases">
        <title>Draft genome sequences of 48 bacterial type strains from the CCUG.</title>
        <authorList>
            <person name="Tunovic T."/>
            <person name="Pineiro-Iglesias B."/>
            <person name="Unosson C."/>
            <person name="Inganas E."/>
            <person name="Ohlen M."/>
            <person name="Cardew S."/>
            <person name="Jensie-Markopoulos S."/>
            <person name="Salva-Serra F."/>
            <person name="Jaen-Luchoro D."/>
            <person name="Karlsson R."/>
            <person name="Svensson-Stadler L."/>
            <person name="Chun J."/>
            <person name="Moore E."/>
        </authorList>
    </citation>
    <scope>NUCLEOTIDE SEQUENCE</scope>
    <source>
        <strain evidence="2">CCUG 50899</strain>
    </source>
</reference>
<accession>A0A643EUA7</accession>
<feature type="domain" description="Antitoxin Xre/MbcA/ParS-like middle" evidence="1">
    <location>
        <begin position="138"/>
        <end position="184"/>
    </location>
</feature>
<dbReference type="EMBL" id="VZPE01000019">
    <property type="protein sequence ID" value="KAB0565037.1"/>
    <property type="molecule type" value="Genomic_DNA"/>
</dbReference>
<gene>
    <name evidence="2" type="ORF">F7Q93_23740</name>
</gene>
<evidence type="ECO:0000313" key="2">
    <source>
        <dbReference type="EMBL" id="KAB0565037.1"/>
    </source>
</evidence>
<proteinExistence type="predicted"/>
<evidence type="ECO:0000259" key="1">
    <source>
        <dbReference type="Pfam" id="PF23125"/>
    </source>
</evidence>
<dbReference type="RefSeq" id="WP_151081368.1">
    <property type="nucleotide sequence ID" value="NZ_JBHEEN010000022.1"/>
</dbReference>
<sequence>MASPNMQTHHSSRTDVAERVTNKVTNALKSDKAFESGTLALSAHIAGAASAAVLDLPLEARQELRKRQAELTHGINRLIKSFGKKPGYSKIGLTRPDVVEPSKGDGLGTIVSDEEGQRLLNDIAVARKIEDWAGEAVGATELSRDYGIPRSTLHRWQHSNEVIALLKGTKKHVYPTEQFIDGRPARGISTIIDIIGSHRIAWLWLRQVNPVLGGRKPIDCLKQERLDEVIDVARAYFEAH</sequence>
<name>A0A643EUA7_9HYPH</name>